<feature type="region of interest" description="Disordered" evidence="1">
    <location>
        <begin position="22"/>
        <end position="51"/>
    </location>
</feature>
<sequence length="195" mass="21533">MKKQLLIAGLSSLFVIAGCGQSEGTADKNKENENQTQEEATNGDKKEENNKQLQSTLLDTQLELSKQLRPHNVVVKDIQAQIENLSTIEDEQELATAKAEVTTKAVDVQKEVEKAIEKLNSFSIKGELSDENTEKLNAAIGDLEAYFNVVKSALDKPVEADFTKANEKFSSFEEKLGNLYEKAGLLAPNMKKELS</sequence>
<name>A0A0A5FRU1_9BACI</name>
<dbReference type="EMBL" id="AVPF01000105">
    <property type="protein sequence ID" value="KGX83476.1"/>
    <property type="molecule type" value="Genomic_DNA"/>
</dbReference>
<accession>A0A0A5FRU1</accession>
<feature type="signal peptide" evidence="2">
    <location>
        <begin position="1"/>
        <end position="17"/>
    </location>
</feature>
<comment type="caution">
    <text evidence="3">The sequence shown here is derived from an EMBL/GenBank/DDBJ whole genome shotgun (WGS) entry which is preliminary data.</text>
</comment>
<keyword evidence="4" id="KW-1185">Reference proteome</keyword>
<evidence type="ECO:0000313" key="4">
    <source>
        <dbReference type="Proteomes" id="UP000030403"/>
    </source>
</evidence>
<dbReference type="AlphaFoldDB" id="A0A0A5FRU1"/>
<dbReference type="Proteomes" id="UP000030403">
    <property type="component" value="Unassembled WGS sequence"/>
</dbReference>
<feature type="chain" id="PRO_5038641481" description="Lipoprotein" evidence="2">
    <location>
        <begin position="18"/>
        <end position="195"/>
    </location>
</feature>
<reference evidence="3 4" key="1">
    <citation type="submission" date="2013-08" db="EMBL/GenBank/DDBJ databases">
        <authorList>
            <person name="Huang J."/>
            <person name="Wang G."/>
        </authorList>
    </citation>
    <scope>NUCLEOTIDE SEQUENCE [LARGE SCALE GENOMIC DNA]</scope>
    <source>
        <strain evidence="3 4">BH030004</strain>
    </source>
</reference>
<organism evidence="3 4">
    <name type="scientific">Pontibacillus marinus BH030004 = DSM 16465</name>
    <dbReference type="NCBI Taxonomy" id="1385511"/>
    <lineage>
        <taxon>Bacteria</taxon>
        <taxon>Bacillati</taxon>
        <taxon>Bacillota</taxon>
        <taxon>Bacilli</taxon>
        <taxon>Bacillales</taxon>
        <taxon>Bacillaceae</taxon>
        <taxon>Pontibacillus</taxon>
    </lineage>
</organism>
<dbReference type="eggNOG" id="ENOG50338Y9">
    <property type="taxonomic scope" value="Bacteria"/>
</dbReference>
<keyword evidence="2" id="KW-0732">Signal</keyword>
<dbReference type="OrthoDB" id="2973149at2"/>
<evidence type="ECO:0000313" key="3">
    <source>
        <dbReference type="EMBL" id="KGX83476.1"/>
    </source>
</evidence>
<proteinExistence type="predicted"/>
<evidence type="ECO:0000256" key="1">
    <source>
        <dbReference type="SAM" id="MobiDB-lite"/>
    </source>
</evidence>
<dbReference type="RefSeq" id="WP_027447666.1">
    <property type="nucleotide sequence ID" value="NZ_AULJ01000081.1"/>
</dbReference>
<evidence type="ECO:0000256" key="2">
    <source>
        <dbReference type="SAM" id="SignalP"/>
    </source>
</evidence>
<dbReference type="PROSITE" id="PS51257">
    <property type="entry name" value="PROKAR_LIPOPROTEIN"/>
    <property type="match status" value="1"/>
</dbReference>
<protein>
    <recommendedName>
        <fullName evidence="5">Lipoprotein</fullName>
    </recommendedName>
</protein>
<gene>
    <name evidence="3" type="ORF">N783_03045</name>
</gene>
<evidence type="ECO:0008006" key="5">
    <source>
        <dbReference type="Google" id="ProtNLM"/>
    </source>
</evidence>